<protein>
    <submittedName>
        <fullName evidence="2">ABC-type proline/glycine betaine transport system permease subunit</fullName>
    </submittedName>
</protein>
<sequence>MSHRSLRKRVVRIALTAVASLVGLTALTGCLVAGVSSNGGAFLWPGGLGLVVIILLVVFLLRRR</sequence>
<keyword evidence="1" id="KW-1133">Transmembrane helix</keyword>
<keyword evidence="3" id="KW-1185">Reference proteome</keyword>
<comment type="caution">
    <text evidence="2">The sequence shown here is derived from an EMBL/GenBank/DDBJ whole genome shotgun (WGS) entry which is preliminary data.</text>
</comment>
<dbReference type="AlphaFoldDB" id="A0A9X0U722"/>
<feature type="transmembrane region" description="Helical" evidence="1">
    <location>
        <begin position="41"/>
        <end position="61"/>
    </location>
</feature>
<reference evidence="2 3" key="1">
    <citation type="submission" date="2020-08" db="EMBL/GenBank/DDBJ databases">
        <title>Genomic Encyclopedia of Type Strains, Phase IV (KMG-V): Genome sequencing to study the core and pangenomes of soil and plant-associated prokaryotes.</title>
        <authorList>
            <person name="Whitman W."/>
        </authorList>
    </citation>
    <scope>NUCLEOTIDE SEQUENCE [LARGE SCALE GENOMIC DNA]</scope>
    <source>
        <strain evidence="2 3">X5P2</strain>
    </source>
</reference>
<proteinExistence type="predicted"/>
<dbReference type="Proteomes" id="UP000535182">
    <property type="component" value="Unassembled WGS sequence"/>
</dbReference>
<name>A0A9X0U722_9BACT</name>
<keyword evidence="1" id="KW-0812">Transmembrane</keyword>
<evidence type="ECO:0000313" key="2">
    <source>
        <dbReference type="EMBL" id="MBB5330502.1"/>
    </source>
</evidence>
<organism evidence="2 3">
    <name type="scientific">Tunturiibacter gelidiferens</name>
    <dbReference type="NCBI Taxonomy" id="3069689"/>
    <lineage>
        <taxon>Bacteria</taxon>
        <taxon>Pseudomonadati</taxon>
        <taxon>Acidobacteriota</taxon>
        <taxon>Terriglobia</taxon>
        <taxon>Terriglobales</taxon>
        <taxon>Acidobacteriaceae</taxon>
        <taxon>Tunturiibacter</taxon>
    </lineage>
</organism>
<feature type="transmembrane region" description="Helical" evidence="1">
    <location>
        <begin position="12"/>
        <end position="35"/>
    </location>
</feature>
<evidence type="ECO:0000256" key="1">
    <source>
        <dbReference type="SAM" id="Phobius"/>
    </source>
</evidence>
<gene>
    <name evidence="2" type="ORF">HDF14_004137</name>
</gene>
<dbReference type="PROSITE" id="PS51257">
    <property type="entry name" value="PROKAR_LIPOPROTEIN"/>
    <property type="match status" value="1"/>
</dbReference>
<dbReference type="EMBL" id="JACHEB010000010">
    <property type="protein sequence ID" value="MBB5330502.1"/>
    <property type="molecule type" value="Genomic_DNA"/>
</dbReference>
<keyword evidence="1" id="KW-0472">Membrane</keyword>
<evidence type="ECO:0000313" key="3">
    <source>
        <dbReference type="Proteomes" id="UP000535182"/>
    </source>
</evidence>
<accession>A0A9X0U722</accession>